<name>A0A8S4AI25_9TELE</name>
<keyword evidence="2" id="KW-1185">Reference proteome</keyword>
<dbReference type="Proteomes" id="UP000677803">
    <property type="component" value="Unassembled WGS sequence"/>
</dbReference>
<evidence type="ECO:0000313" key="1">
    <source>
        <dbReference type="EMBL" id="CAG5865196.1"/>
    </source>
</evidence>
<dbReference type="EMBL" id="CAJRST010000336">
    <property type="protein sequence ID" value="CAG5865196.1"/>
    <property type="molecule type" value="Genomic_DNA"/>
</dbReference>
<proteinExistence type="predicted"/>
<dbReference type="AlphaFoldDB" id="A0A8S4AI25"/>
<evidence type="ECO:0000313" key="2">
    <source>
        <dbReference type="Proteomes" id="UP000677803"/>
    </source>
</evidence>
<dbReference type="OrthoDB" id="9939466at2759"/>
<gene>
    <name evidence="1" type="ORF">MMEN_LOCUS1790</name>
</gene>
<sequence length="97" mass="10994">MENQLQRLVSEKKGLVENVMEVFEQGAEVVASMAGDLFPVFSIAAPIVRLALDNVESKEAAYMREQFQKVRDRLESHVTNRSTRIVHVQSSSANFKR</sequence>
<dbReference type="PANTHER" id="PTHR40472:SF9">
    <property type="entry name" value="RAPUNZEL 4"/>
    <property type="match status" value="1"/>
</dbReference>
<comment type="caution">
    <text evidence="1">The sequence shown here is derived from an EMBL/GenBank/DDBJ whole genome shotgun (WGS) entry which is preliminary data.</text>
</comment>
<organism evidence="1 2">
    <name type="scientific">Menidia menidia</name>
    <name type="common">Atlantic silverside</name>
    <dbReference type="NCBI Taxonomy" id="238744"/>
    <lineage>
        <taxon>Eukaryota</taxon>
        <taxon>Metazoa</taxon>
        <taxon>Chordata</taxon>
        <taxon>Craniata</taxon>
        <taxon>Vertebrata</taxon>
        <taxon>Euteleostomi</taxon>
        <taxon>Actinopterygii</taxon>
        <taxon>Neopterygii</taxon>
        <taxon>Teleostei</taxon>
        <taxon>Neoteleostei</taxon>
        <taxon>Acanthomorphata</taxon>
        <taxon>Ovalentaria</taxon>
        <taxon>Atherinomorphae</taxon>
        <taxon>Atheriniformes</taxon>
        <taxon>Atherinopsidae</taxon>
        <taxon>Menidiinae</taxon>
        <taxon>Menidia</taxon>
    </lineage>
</organism>
<dbReference type="InterPro" id="IPR039051">
    <property type="entry name" value="SE-CTX-like"/>
</dbReference>
<reference evidence="1" key="1">
    <citation type="submission" date="2021-05" db="EMBL/GenBank/DDBJ databases">
        <authorList>
            <person name="Tigano A."/>
        </authorList>
    </citation>
    <scope>NUCLEOTIDE SEQUENCE</scope>
</reference>
<accession>A0A8S4AI25</accession>
<protein>
    <submittedName>
        <fullName evidence="1">(Atlantic silverside) hypothetical protein</fullName>
    </submittedName>
</protein>
<dbReference type="PANTHER" id="PTHR40472">
    <property type="entry name" value="RICIN B-TYPE LECTIN DOMAIN-CONTAINING PROTEIN"/>
    <property type="match status" value="1"/>
</dbReference>